<sequence>MNAGRSYLQISLFKPEDESHDLTEWDKKFLANSSFDEETKSDEETNDDSLVPQDDDGSGDEWSEYVDRGWKKHGHYDAREDIEGLEDVEWM</sequence>
<dbReference type="AlphaFoldDB" id="A0A3R7BSR4"/>
<comment type="caution">
    <text evidence="2">The sequence shown here is derived from an EMBL/GenBank/DDBJ whole genome shotgun (WGS) entry which is preliminary data.</text>
</comment>
<evidence type="ECO:0000313" key="2">
    <source>
        <dbReference type="EMBL" id="RHZ22192.1"/>
    </source>
</evidence>
<accession>A0A3R7BSR4</accession>
<evidence type="ECO:0000313" key="3">
    <source>
        <dbReference type="Proteomes" id="UP000286510"/>
    </source>
</evidence>
<feature type="non-terminal residue" evidence="2">
    <location>
        <position position="91"/>
    </location>
</feature>
<name>A0A3R7BSR4_APHAT</name>
<evidence type="ECO:0000256" key="1">
    <source>
        <dbReference type="SAM" id="MobiDB-lite"/>
    </source>
</evidence>
<dbReference type="EMBL" id="QUTF01012669">
    <property type="protein sequence ID" value="RHZ22192.1"/>
    <property type="molecule type" value="Genomic_DNA"/>
</dbReference>
<dbReference type="Proteomes" id="UP000286510">
    <property type="component" value="Unassembled WGS sequence"/>
</dbReference>
<feature type="compositionally biased region" description="Acidic residues" evidence="1">
    <location>
        <begin position="35"/>
        <end position="63"/>
    </location>
</feature>
<protein>
    <submittedName>
        <fullName evidence="2">Uncharacterized protein</fullName>
    </submittedName>
</protein>
<reference evidence="2 3" key="1">
    <citation type="submission" date="2018-08" db="EMBL/GenBank/DDBJ databases">
        <title>Aphanomyces genome sequencing and annotation.</title>
        <authorList>
            <person name="Minardi D."/>
            <person name="Oidtmann B."/>
            <person name="Van Der Giezen M."/>
            <person name="Studholme D.J."/>
        </authorList>
    </citation>
    <scope>NUCLEOTIDE SEQUENCE [LARGE SCALE GENOMIC DNA]</scope>
    <source>
        <strain evidence="2 3">FDL457</strain>
    </source>
</reference>
<feature type="region of interest" description="Disordered" evidence="1">
    <location>
        <begin position="34"/>
        <end position="63"/>
    </location>
</feature>
<gene>
    <name evidence="2" type="ORF">DYB26_009977</name>
</gene>
<proteinExistence type="predicted"/>
<organism evidence="2 3">
    <name type="scientific">Aphanomyces astaci</name>
    <name type="common">Crayfish plague agent</name>
    <dbReference type="NCBI Taxonomy" id="112090"/>
    <lineage>
        <taxon>Eukaryota</taxon>
        <taxon>Sar</taxon>
        <taxon>Stramenopiles</taxon>
        <taxon>Oomycota</taxon>
        <taxon>Saprolegniomycetes</taxon>
        <taxon>Saprolegniales</taxon>
        <taxon>Verrucalvaceae</taxon>
        <taxon>Aphanomyces</taxon>
    </lineage>
</organism>